<name>A0A286G1U2_9PROT</name>
<dbReference type="PROSITE" id="PS50404">
    <property type="entry name" value="GST_NTER"/>
    <property type="match status" value="1"/>
</dbReference>
<dbReference type="Gene3D" id="3.40.30.10">
    <property type="entry name" value="Glutaredoxin"/>
    <property type="match status" value="1"/>
</dbReference>
<dbReference type="InterPro" id="IPR040079">
    <property type="entry name" value="Glutathione_S-Trfase"/>
</dbReference>
<evidence type="ECO:0000313" key="5">
    <source>
        <dbReference type="Proteomes" id="UP000219621"/>
    </source>
</evidence>
<dbReference type="CDD" id="cd03042">
    <property type="entry name" value="GST_N_Zeta"/>
    <property type="match status" value="1"/>
</dbReference>
<dbReference type="GO" id="GO:0005737">
    <property type="term" value="C:cytoplasm"/>
    <property type="evidence" value="ECO:0007669"/>
    <property type="project" value="InterPro"/>
</dbReference>
<dbReference type="PROSITE" id="PS50405">
    <property type="entry name" value="GST_CTER"/>
    <property type="match status" value="1"/>
</dbReference>
<dbReference type="InterPro" id="IPR036282">
    <property type="entry name" value="Glutathione-S-Trfase_C_sf"/>
</dbReference>
<feature type="domain" description="GST C-terminal" evidence="3">
    <location>
        <begin position="88"/>
        <end position="215"/>
    </location>
</feature>
<dbReference type="FunFam" id="1.20.1050.10:FF:000017">
    <property type="entry name" value="Maleylacetoacetate isomerase"/>
    <property type="match status" value="1"/>
</dbReference>
<dbReference type="InterPro" id="IPR005955">
    <property type="entry name" value="GST_Zeta"/>
</dbReference>
<reference evidence="4 5" key="1">
    <citation type="submission" date="2017-09" db="EMBL/GenBank/DDBJ databases">
        <authorList>
            <person name="Ehlers B."/>
            <person name="Leendertz F.H."/>
        </authorList>
    </citation>
    <scope>NUCLEOTIDE SEQUENCE [LARGE SCALE GENOMIC DNA]</scope>
    <source>
        <strain evidence="4 5">USBA 140</strain>
    </source>
</reference>
<keyword evidence="4" id="KW-0413">Isomerase</keyword>
<evidence type="ECO:0000259" key="2">
    <source>
        <dbReference type="PROSITE" id="PS50404"/>
    </source>
</evidence>
<evidence type="ECO:0000313" key="4">
    <source>
        <dbReference type="EMBL" id="SOD89510.1"/>
    </source>
</evidence>
<dbReference type="SUPFAM" id="SSF47616">
    <property type="entry name" value="GST C-terminal domain-like"/>
    <property type="match status" value="1"/>
</dbReference>
<evidence type="ECO:0000259" key="3">
    <source>
        <dbReference type="PROSITE" id="PS50405"/>
    </source>
</evidence>
<dbReference type="AlphaFoldDB" id="A0A286G1U2"/>
<dbReference type="GO" id="GO:0006749">
    <property type="term" value="P:glutathione metabolic process"/>
    <property type="evidence" value="ECO:0007669"/>
    <property type="project" value="TreeGrafter"/>
</dbReference>
<dbReference type="GO" id="GO:0006559">
    <property type="term" value="P:L-phenylalanine catabolic process"/>
    <property type="evidence" value="ECO:0007669"/>
    <property type="project" value="TreeGrafter"/>
</dbReference>
<dbReference type="SUPFAM" id="SSF52833">
    <property type="entry name" value="Thioredoxin-like"/>
    <property type="match status" value="1"/>
</dbReference>
<dbReference type="Pfam" id="PF13417">
    <property type="entry name" value="GST_N_3"/>
    <property type="match status" value="1"/>
</dbReference>
<dbReference type="OrthoDB" id="509852at2"/>
<proteinExistence type="inferred from homology"/>
<feature type="domain" description="GST N-terminal" evidence="2">
    <location>
        <begin position="1"/>
        <end position="83"/>
    </location>
</feature>
<dbReference type="Gene3D" id="1.20.1050.10">
    <property type="match status" value="1"/>
</dbReference>
<dbReference type="InterPro" id="IPR034333">
    <property type="entry name" value="GST_Zeta_N"/>
</dbReference>
<dbReference type="PANTHER" id="PTHR42673">
    <property type="entry name" value="MALEYLACETOACETATE ISOMERASE"/>
    <property type="match status" value="1"/>
</dbReference>
<dbReference type="SFLD" id="SFLDG00358">
    <property type="entry name" value="Main_(cytGST)"/>
    <property type="match status" value="1"/>
</dbReference>
<dbReference type="SFLD" id="SFLDS00019">
    <property type="entry name" value="Glutathione_Transferase_(cytos"/>
    <property type="match status" value="1"/>
</dbReference>
<protein>
    <submittedName>
        <fullName evidence="4">Maleylacetoacetate isomerase</fullName>
    </submittedName>
</protein>
<dbReference type="Proteomes" id="UP000219621">
    <property type="component" value="Unassembled WGS sequence"/>
</dbReference>
<dbReference type="GO" id="GO:0016034">
    <property type="term" value="F:maleylacetoacetate isomerase activity"/>
    <property type="evidence" value="ECO:0007669"/>
    <property type="project" value="TreeGrafter"/>
</dbReference>
<sequence length="215" mass="23620">MKLYGYWRSSTAYRVRIALNLKGLTAEHVPVHLVRDGGEHHRPEYKALNPQEAVPTLVTDGGAVLTQSLAICEWLEERHPRPPLLPPDSEARARVRAFALAIGCEIHPLTNLRVLSHLTGAMGLSDADKLAWYRHWTTVGLAQLEALVAGHPGTGRFVQGDSPTLADVCLVPQLYNARRFEVDLAPYPTLVRIDSACRELPAFAAAAPEQQPDAV</sequence>
<dbReference type="InterPro" id="IPR004045">
    <property type="entry name" value="Glutathione_S-Trfase_N"/>
</dbReference>
<evidence type="ECO:0000256" key="1">
    <source>
        <dbReference type="ARBA" id="ARBA00010007"/>
    </source>
</evidence>
<comment type="similarity">
    <text evidence="1">Belongs to the GST superfamily. Zeta family.</text>
</comment>
<dbReference type="RefSeq" id="WP_097277149.1">
    <property type="nucleotide sequence ID" value="NZ_OCNJ01000001.1"/>
</dbReference>
<dbReference type="PANTHER" id="PTHR42673:SF21">
    <property type="entry name" value="GLUTATHIONE S-TRANSFERASE YFCF"/>
    <property type="match status" value="1"/>
</dbReference>
<dbReference type="InterPro" id="IPR036249">
    <property type="entry name" value="Thioredoxin-like_sf"/>
</dbReference>
<dbReference type="NCBIfam" id="TIGR01262">
    <property type="entry name" value="maiA"/>
    <property type="match status" value="1"/>
</dbReference>
<dbReference type="GO" id="GO:0004364">
    <property type="term" value="F:glutathione transferase activity"/>
    <property type="evidence" value="ECO:0007669"/>
    <property type="project" value="TreeGrafter"/>
</dbReference>
<dbReference type="InterPro" id="IPR034330">
    <property type="entry name" value="GST_Zeta_C"/>
</dbReference>
<gene>
    <name evidence="4" type="ORF">SAMN05421508_101243</name>
</gene>
<dbReference type="EMBL" id="OCNJ01000001">
    <property type="protein sequence ID" value="SOD89510.1"/>
    <property type="molecule type" value="Genomic_DNA"/>
</dbReference>
<organism evidence="4 5">
    <name type="scientific">Caenispirillum bisanense</name>
    <dbReference type="NCBI Taxonomy" id="414052"/>
    <lineage>
        <taxon>Bacteria</taxon>
        <taxon>Pseudomonadati</taxon>
        <taxon>Pseudomonadota</taxon>
        <taxon>Alphaproteobacteria</taxon>
        <taxon>Rhodospirillales</taxon>
        <taxon>Novispirillaceae</taxon>
        <taxon>Caenispirillum</taxon>
    </lineage>
</organism>
<dbReference type="CDD" id="cd03191">
    <property type="entry name" value="GST_C_Zeta"/>
    <property type="match status" value="1"/>
</dbReference>
<keyword evidence="5" id="KW-1185">Reference proteome</keyword>
<dbReference type="InterPro" id="IPR010987">
    <property type="entry name" value="Glutathione-S-Trfase_C-like"/>
</dbReference>
<accession>A0A286G1U2</accession>